<evidence type="ECO:0000259" key="2">
    <source>
        <dbReference type="Pfam" id="PF00175"/>
    </source>
</evidence>
<proteinExistence type="predicted"/>
<dbReference type="GO" id="GO:0016491">
    <property type="term" value="F:oxidoreductase activity"/>
    <property type="evidence" value="ECO:0007669"/>
    <property type="project" value="InterPro"/>
</dbReference>
<name>A0AAD3GY67_9STRA</name>
<dbReference type="SUPFAM" id="SSF52343">
    <property type="entry name" value="Ferredoxin reductase-like, C-terminal NADP-linked domain"/>
    <property type="match status" value="1"/>
</dbReference>
<feature type="domain" description="Oxidoreductase FAD/NAD(P)-binding" evidence="2">
    <location>
        <begin position="193"/>
        <end position="301"/>
    </location>
</feature>
<evidence type="ECO:0000313" key="5">
    <source>
        <dbReference type="Proteomes" id="UP001054902"/>
    </source>
</evidence>
<dbReference type="InterPro" id="IPR001433">
    <property type="entry name" value="OxRdtase_FAD/NAD-bd"/>
</dbReference>
<keyword evidence="5" id="KW-1185">Reference proteome</keyword>
<reference evidence="3 5" key="2">
    <citation type="journal article" date="2021" name="Sci. Rep.">
        <title>The genome of the diatom Chaetoceros tenuissimus carries an ancient integrated fragment of an extant virus.</title>
        <authorList>
            <person name="Hongo Y."/>
            <person name="Kimura K."/>
            <person name="Takaki Y."/>
            <person name="Yoshida Y."/>
            <person name="Baba S."/>
            <person name="Kobayashi G."/>
            <person name="Nagasaki K."/>
            <person name="Hano T."/>
            <person name="Tomaru Y."/>
        </authorList>
    </citation>
    <scope>NUCLEOTIDE SEQUENCE [LARGE SCALE GENOMIC DNA]</scope>
    <source>
        <strain evidence="3 5">NIES-3715</strain>
    </source>
</reference>
<keyword evidence="1" id="KW-0732">Signal</keyword>
<protein>
    <recommendedName>
        <fullName evidence="2">Oxidoreductase FAD/NAD(P)-binding domain-containing protein</fullName>
    </recommendedName>
</protein>
<dbReference type="Pfam" id="PF00175">
    <property type="entry name" value="NAD_binding_1"/>
    <property type="match status" value="1"/>
</dbReference>
<accession>A0AAD3GY67</accession>
<dbReference type="AlphaFoldDB" id="A0AAD3GY67"/>
<dbReference type="PANTHER" id="PTHR47215">
    <property type="match status" value="1"/>
</dbReference>
<dbReference type="Proteomes" id="UP001054902">
    <property type="component" value="Unassembled WGS sequence"/>
</dbReference>
<gene>
    <name evidence="3" type="ORF">CTEN210_00185</name>
    <name evidence="4" type="ORF">CTEN210_02098</name>
</gene>
<dbReference type="EMBL" id="BLLK01000014">
    <property type="protein sequence ID" value="GFH43712.1"/>
    <property type="molecule type" value="Genomic_DNA"/>
</dbReference>
<feature type="signal peptide" evidence="1">
    <location>
        <begin position="1"/>
        <end position="16"/>
    </location>
</feature>
<dbReference type="EMBL" id="BLLK01000022">
    <property type="protein sequence ID" value="GFH45624.1"/>
    <property type="molecule type" value="Genomic_DNA"/>
</dbReference>
<feature type="chain" id="PRO_5042440947" description="Oxidoreductase FAD/NAD(P)-binding domain-containing protein" evidence="1">
    <location>
        <begin position="17"/>
        <end position="318"/>
    </location>
</feature>
<sequence>MKFLAIFSSLAVATQAFVPSAPITKSAAISQPSIITSNVDIATSTQYISTSSRCPTQLFMGWGPEPEWAPATVKSADSCSSSGNFVSVSVDVPASVIEEYKVPGQYVQVKADIADAEGKVLFLAIASPPAKEGESPSSIEFLVKKTDTNGWLTDAAAGTNFAISQVMGGGFPIAEECEGFKYDFPLQNCLLFANGSGIAPIRAAIESGQLKIGKPGMGGRTARLYYGCSTVADMPYISKFQEWEASGIEVVPVISRPEECQGSWTGRTGYVQTCLEEDGVAVPRNSGALLCGVKGMAESVKDILTKAGVFEGRVMTNF</sequence>
<evidence type="ECO:0000256" key="1">
    <source>
        <dbReference type="SAM" id="SignalP"/>
    </source>
</evidence>
<evidence type="ECO:0000313" key="3">
    <source>
        <dbReference type="EMBL" id="GFH43712.1"/>
    </source>
</evidence>
<comment type="caution">
    <text evidence="3">The sequence shown here is derived from an EMBL/GenBank/DDBJ whole genome shotgun (WGS) entry which is preliminary data.</text>
</comment>
<dbReference type="CDD" id="cd00322">
    <property type="entry name" value="FNR_like"/>
    <property type="match status" value="1"/>
</dbReference>
<organism evidence="3 5">
    <name type="scientific">Chaetoceros tenuissimus</name>
    <dbReference type="NCBI Taxonomy" id="426638"/>
    <lineage>
        <taxon>Eukaryota</taxon>
        <taxon>Sar</taxon>
        <taxon>Stramenopiles</taxon>
        <taxon>Ochrophyta</taxon>
        <taxon>Bacillariophyta</taxon>
        <taxon>Coscinodiscophyceae</taxon>
        <taxon>Chaetocerotophycidae</taxon>
        <taxon>Chaetocerotales</taxon>
        <taxon>Chaetocerotaceae</taxon>
        <taxon>Chaetoceros</taxon>
    </lineage>
</organism>
<reference evidence="3" key="1">
    <citation type="submission" date="2020-02" db="EMBL/GenBank/DDBJ databases">
        <authorList>
            <person name="Hongo Y."/>
            <person name="Kimura K."/>
            <person name="Takaki Y."/>
            <person name="Tomaru Y."/>
        </authorList>
    </citation>
    <scope>NUCLEOTIDE SEQUENCE</scope>
    <source>
        <strain evidence="3">NIES-3715</strain>
    </source>
</reference>
<dbReference type="PANTHER" id="PTHR47215:SF1">
    <property type="entry name" value="F9L1.8 PROTEIN"/>
    <property type="match status" value="1"/>
</dbReference>
<dbReference type="Gene3D" id="3.40.50.80">
    <property type="entry name" value="Nucleotide-binding domain of ferredoxin-NADP reductase (FNR) module"/>
    <property type="match status" value="1"/>
</dbReference>
<dbReference type="InterPro" id="IPR039261">
    <property type="entry name" value="FNR_nucleotide-bd"/>
</dbReference>
<evidence type="ECO:0000313" key="4">
    <source>
        <dbReference type="EMBL" id="GFH45624.1"/>
    </source>
</evidence>